<dbReference type="EMBL" id="BORT01000007">
    <property type="protein sequence ID" value="GIO47285.1"/>
    <property type="molecule type" value="Genomic_DNA"/>
</dbReference>
<dbReference type="SMART" id="SM00460">
    <property type="entry name" value="TGc"/>
    <property type="match status" value="1"/>
</dbReference>
<feature type="transmembrane region" description="Helical" evidence="1">
    <location>
        <begin position="12"/>
        <end position="28"/>
    </location>
</feature>
<keyword evidence="1" id="KW-0472">Membrane</keyword>
<sequence>MLQSWIKSVQELNVVSIFLLLIILVSFLQGWSRGASRSAGRLLSLLREGVFILVALVMSIPFTLWVSPKVQEWLAQYTSTFPNRDLKTWEQLYYTFISSMADFPLLRFAVLFILSYSIIRLLLRWLTVLIFGGKGALFAPGTQKSSSILSRLSGAVIGLLIGAARCMVVVALLFVYVSLYPNTAFTRYVEASPIYQEGAQRVLEPISGQLVKEKLPVFTKAVEKELSGIMQRKYEVIDHAIPDDIDAAAADIVNGAKTDEDKARRLYDWVGTRVQYDYGKVDDYEQRGVWHEQTPQNTFDTKKGVCIDYARLYAVMARSQGLQVRVVTGQGYNGQGGYGPHAWNEVYLSEKKKWIPLDPTWAKSGDWFNPPNFSATHIRDGVLS</sequence>
<dbReference type="InterPro" id="IPR002931">
    <property type="entry name" value="Transglutaminase-like"/>
</dbReference>
<evidence type="ECO:0000256" key="1">
    <source>
        <dbReference type="SAM" id="Phobius"/>
    </source>
</evidence>
<proteinExistence type="predicted"/>
<name>A0A919YDV7_9BACL</name>
<dbReference type="Gene3D" id="3.10.620.30">
    <property type="match status" value="1"/>
</dbReference>
<comment type="caution">
    <text evidence="3">The sequence shown here is derived from an EMBL/GenBank/DDBJ whole genome shotgun (WGS) entry which is preliminary data.</text>
</comment>
<dbReference type="InterPro" id="IPR038765">
    <property type="entry name" value="Papain-like_cys_pep_sf"/>
</dbReference>
<feature type="transmembrane region" description="Helical" evidence="1">
    <location>
        <begin position="152"/>
        <end position="177"/>
    </location>
</feature>
<keyword evidence="4" id="KW-1185">Reference proteome</keyword>
<dbReference type="PANTHER" id="PTHR33490:SF3">
    <property type="entry name" value="CONSERVED INTEGRAL MEMBRANE PROTEIN"/>
    <property type="match status" value="1"/>
</dbReference>
<evidence type="ECO:0000313" key="3">
    <source>
        <dbReference type="EMBL" id="GIO47285.1"/>
    </source>
</evidence>
<organism evidence="3 4">
    <name type="scientific">Paenibacillus azoreducens</name>
    <dbReference type="NCBI Taxonomy" id="116718"/>
    <lineage>
        <taxon>Bacteria</taxon>
        <taxon>Bacillati</taxon>
        <taxon>Bacillota</taxon>
        <taxon>Bacilli</taxon>
        <taxon>Bacillales</taxon>
        <taxon>Paenibacillaceae</taxon>
        <taxon>Paenibacillus</taxon>
    </lineage>
</organism>
<dbReference type="RefSeq" id="WP_212978171.1">
    <property type="nucleotide sequence ID" value="NZ_AP025343.1"/>
</dbReference>
<dbReference type="Proteomes" id="UP000682811">
    <property type="component" value="Unassembled WGS sequence"/>
</dbReference>
<keyword evidence="1" id="KW-0812">Transmembrane</keyword>
<dbReference type="AlphaFoldDB" id="A0A919YDV7"/>
<accession>A0A919YDV7</accession>
<feature type="transmembrane region" description="Helical" evidence="1">
    <location>
        <begin position="49"/>
        <end position="67"/>
    </location>
</feature>
<dbReference type="SUPFAM" id="SSF54001">
    <property type="entry name" value="Cysteine proteinases"/>
    <property type="match status" value="1"/>
</dbReference>
<feature type="domain" description="Transglutaminase-like" evidence="2">
    <location>
        <begin position="298"/>
        <end position="361"/>
    </location>
</feature>
<keyword evidence="1" id="KW-1133">Transmembrane helix</keyword>
<dbReference type="PANTHER" id="PTHR33490">
    <property type="entry name" value="BLR5614 PROTEIN-RELATED"/>
    <property type="match status" value="1"/>
</dbReference>
<dbReference type="Pfam" id="PF01841">
    <property type="entry name" value="Transglut_core"/>
    <property type="match status" value="1"/>
</dbReference>
<evidence type="ECO:0000259" key="2">
    <source>
        <dbReference type="SMART" id="SM00460"/>
    </source>
</evidence>
<protein>
    <recommendedName>
        <fullName evidence="2">Transglutaminase-like domain-containing protein</fullName>
    </recommendedName>
</protein>
<feature type="transmembrane region" description="Helical" evidence="1">
    <location>
        <begin position="92"/>
        <end position="114"/>
    </location>
</feature>
<evidence type="ECO:0000313" key="4">
    <source>
        <dbReference type="Proteomes" id="UP000682811"/>
    </source>
</evidence>
<feature type="transmembrane region" description="Helical" evidence="1">
    <location>
        <begin position="121"/>
        <end position="140"/>
    </location>
</feature>
<reference evidence="3 4" key="1">
    <citation type="submission" date="2021-03" db="EMBL/GenBank/DDBJ databases">
        <title>Antimicrobial resistance genes in bacteria isolated from Japanese honey, and their potential for conferring macrolide and lincosamide resistance in the American foulbrood pathogen Paenibacillus larvae.</title>
        <authorList>
            <person name="Okamoto M."/>
            <person name="Kumagai M."/>
            <person name="Kanamori H."/>
            <person name="Takamatsu D."/>
        </authorList>
    </citation>
    <scope>NUCLEOTIDE SEQUENCE [LARGE SCALE GENOMIC DNA]</scope>
    <source>
        <strain evidence="3 4">J34TS1</strain>
    </source>
</reference>
<gene>
    <name evidence="3" type="ORF">J34TS1_20500</name>
</gene>